<dbReference type="RefSeq" id="WP_252166708.1">
    <property type="nucleotide sequence ID" value="NZ_CP084930.1"/>
</dbReference>
<evidence type="ECO:0000313" key="1">
    <source>
        <dbReference type="EMBL" id="USI72898.1"/>
    </source>
</evidence>
<reference evidence="1" key="1">
    <citation type="journal article" date="2022" name="Toxins">
        <title>Genomic Analysis of Sphingopyxis sp. USTB-05 for Biodegrading Cyanobacterial Hepatotoxins.</title>
        <authorList>
            <person name="Liu C."/>
            <person name="Xu Q."/>
            <person name="Zhao Z."/>
            <person name="Zhang H."/>
            <person name="Liu X."/>
            <person name="Yin C."/>
            <person name="Liu Y."/>
            <person name="Yan H."/>
        </authorList>
    </citation>
    <scope>NUCLEOTIDE SEQUENCE</scope>
    <source>
        <strain evidence="1">NBD5</strain>
    </source>
</reference>
<proteinExistence type="predicted"/>
<dbReference type="EMBL" id="CP084930">
    <property type="protein sequence ID" value="USI72898.1"/>
    <property type="molecule type" value="Genomic_DNA"/>
</dbReference>
<dbReference type="Proteomes" id="UP001056937">
    <property type="component" value="Chromosome 1"/>
</dbReference>
<gene>
    <name evidence="1" type="ORF">LHA26_16790</name>
</gene>
<accession>A0ABY4X7J7</accession>
<keyword evidence="2" id="KW-1185">Reference proteome</keyword>
<sequence length="920" mass="99185">MTEHRIAPSSKRGNIPQGVCWLPRRGGKDWGQRDRSSLIADAGRAKGERIRSLLETRANANRPLGLVSRPGVGTATVTRYTTTANPAGWAPLSAGGVAVDTVIDAIGDGRDRVLLGWPERPGNGFTLAALAMREARAGGRLASATIGVWPWRGGLARAARSALVHPEDVAQAARLALNEVEGGAAWSKDGLGHRSLGMVELRLKDLVLKNAPARVARGRQRLEILVRSPSLLETTAVFAPDSGRYAADAEQVLKRVRNHTFLGEAGAGMPRQRADVGSPDTSPFALFGLPAERSSPRLSRLMATDRFAARGLDAVVVDLTGQSRAELGDHWEQGLTVLLEALDAAPGRRPPVVAVCEDPFALRGATRALRSHAVRLRPRRQAPVEVGVYLSQPGFLAAASTLPERLPDVSFTADIKDAELVSIREKLVTLGRRLREGGDGIGARGVSRALGFLRRVASLPLGIEEARVTADTLFDADDEVDSAIRAMLRPKMALGQLAEIAATSPDGALAKDAIASIEARTEKWLAETPVSSKLADMLARDGWNAATTLVAVPERRIAEVLMASDCGVSWRCGIVDHAELGAALAKGGLDRVIVTGPSATAVRALLTSPSTPAEVVLLGDASGSALLAGELGPLARLPGFAPIAARAAAMQQALKRGGLDERLDAGESEFRILPIAESRDIDLTREGGAYIGERVVISTGSHRIAYRPSSDVLVFTAGEARPFEKVDAREVEVGDQILVLNEDARERIRQALATSRTSLDQLKMYHDRIEQIRATVPGGTDVGKAREVLRRMRETDPSLPNSELGNIQRWLTADRAAPAEDGARQPRAARDWSRFKLFMQANGVSEMLAKTFWRFAIVPTRSYRVQEGFQFNQRVVQFVLDPESFTRGRTDGELRGLWLSLLDAVDDVERVERDKGVNRD</sequence>
<organism evidence="1 2">
    <name type="scientific">Sphingomonas morindae</name>
    <dbReference type="NCBI Taxonomy" id="1541170"/>
    <lineage>
        <taxon>Bacteria</taxon>
        <taxon>Pseudomonadati</taxon>
        <taxon>Pseudomonadota</taxon>
        <taxon>Alphaproteobacteria</taxon>
        <taxon>Sphingomonadales</taxon>
        <taxon>Sphingomonadaceae</taxon>
        <taxon>Sphingomonas</taxon>
    </lineage>
</organism>
<name>A0ABY4X7J7_9SPHN</name>
<protein>
    <submittedName>
        <fullName evidence="1">Uncharacterized protein</fullName>
    </submittedName>
</protein>
<evidence type="ECO:0000313" key="2">
    <source>
        <dbReference type="Proteomes" id="UP001056937"/>
    </source>
</evidence>